<dbReference type="InterPro" id="IPR051275">
    <property type="entry name" value="Cell_adhesion_signaling"/>
</dbReference>
<keyword evidence="10" id="KW-1185">Reference proteome</keyword>
<dbReference type="AlphaFoldDB" id="A0A8B8C524"/>
<evidence type="ECO:0000256" key="4">
    <source>
        <dbReference type="ARBA" id="ARBA00023180"/>
    </source>
</evidence>
<dbReference type="InterPro" id="IPR036179">
    <property type="entry name" value="Ig-like_dom_sf"/>
</dbReference>
<reference evidence="11" key="1">
    <citation type="submission" date="2025-08" db="UniProtKB">
        <authorList>
            <consortium name="RefSeq"/>
        </authorList>
    </citation>
    <scope>IDENTIFICATION</scope>
    <source>
        <tissue evidence="11">Whole sample</tissue>
    </source>
</reference>
<feature type="compositionally biased region" description="Basic and acidic residues" evidence="6">
    <location>
        <begin position="649"/>
        <end position="688"/>
    </location>
</feature>
<dbReference type="GO" id="GO:0005886">
    <property type="term" value="C:plasma membrane"/>
    <property type="evidence" value="ECO:0007669"/>
    <property type="project" value="TreeGrafter"/>
</dbReference>
<keyword evidence="8" id="KW-0732">Signal</keyword>
<dbReference type="OrthoDB" id="6159398at2759"/>
<evidence type="ECO:0000256" key="2">
    <source>
        <dbReference type="ARBA" id="ARBA00023136"/>
    </source>
</evidence>
<dbReference type="GO" id="GO:0005911">
    <property type="term" value="C:cell-cell junction"/>
    <property type="evidence" value="ECO:0007669"/>
    <property type="project" value="TreeGrafter"/>
</dbReference>
<keyword evidence="5" id="KW-0393">Immunoglobulin domain</keyword>
<keyword evidence="3" id="KW-1015">Disulfide bond</keyword>
<evidence type="ECO:0000256" key="7">
    <source>
        <dbReference type="SAM" id="Phobius"/>
    </source>
</evidence>
<dbReference type="Proteomes" id="UP000694844">
    <property type="component" value="Chromosome 9"/>
</dbReference>
<keyword evidence="7" id="KW-0812">Transmembrane</keyword>
<comment type="subcellular location">
    <subcellularLocation>
        <location evidence="1">Membrane</location>
        <topology evidence="1">Single-pass type I membrane protein</topology>
    </subcellularLocation>
</comment>
<protein>
    <submittedName>
        <fullName evidence="11">Uncharacterized protein LOC111116098 isoform X6</fullName>
    </submittedName>
</protein>
<feature type="domain" description="Immunoglobulin" evidence="9">
    <location>
        <begin position="404"/>
        <end position="490"/>
    </location>
</feature>
<evidence type="ECO:0000256" key="5">
    <source>
        <dbReference type="ARBA" id="ARBA00023319"/>
    </source>
</evidence>
<organism evidence="10 11">
    <name type="scientific">Crassostrea virginica</name>
    <name type="common">Eastern oyster</name>
    <dbReference type="NCBI Taxonomy" id="6565"/>
    <lineage>
        <taxon>Eukaryota</taxon>
        <taxon>Metazoa</taxon>
        <taxon>Spiralia</taxon>
        <taxon>Lophotrochozoa</taxon>
        <taxon>Mollusca</taxon>
        <taxon>Bivalvia</taxon>
        <taxon>Autobranchia</taxon>
        <taxon>Pteriomorphia</taxon>
        <taxon>Ostreida</taxon>
        <taxon>Ostreoidea</taxon>
        <taxon>Ostreidae</taxon>
        <taxon>Crassostrea</taxon>
    </lineage>
</organism>
<feature type="domain" description="Immunoglobulin" evidence="9">
    <location>
        <begin position="311"/>
        <end position="392"/>
    </location>
</feature>
<feature type="region of interest" description="Disordered" evidence="6">
    <location>
        <begin position="610"/>
        <end position="688"/>
    </location>
</feature>
<keyword evidence="2 7" id="KW-0472">Membrane</keyword>
<feature type="signal peptide" evidence="8">
    <location>
        <begin position="1"/>
        <end position="18"/>
    </location>
</feature>
<evidence type="ECO:0000256" key="6">
    <source>
        <dbReference type="SAM" id="MobiDB-lite"/>
    </source>
</evidence>
<keyword evidence="4" id="KW-0325">Glycoprotein</keyword>
<evidence type="ECO:0000256" key="3">
    <source>
        <dbReference type="ARBA" id="ARBA00023157"/>
    </source>
</evidence>
<dbReference type="GO" id="GO:0098609">
    <property type="term" value="P:cell-cell adhesion"/>
    <property type="evidence" value="ECO:0007669"/>
    <property type="project" value="TreeGrafter"/>
</dbReference>
<name>A0A8B8C524_CRAVI</name>
<keyword evidence="7" id="KW-1133">Transmembrane helix</keyword>
<feature type="domain" description="Immunoglobulin" evidence="9">
    <location>
        <begin position="99"/>
        <end position="200"/>
    </location>
</feature>
<dbReference type="GO" id="GO:0050839">
    <property type="term" value="F:cell adhesion molecule binding"/>
    <property type="evidence" value="ECO:0007669"/>
    <property type="project" value="TreeGrafter"/>
</dbReference>
<feature type="chain" id="PRO_5034117555" evidence="8">
    <location>
        <begin position="19"/>
        <end position="688"/>
    </location>
</feature>
<dbReference type="PANTHER" id="PTHR11640">
    <property type="entry name" value="NEPHRIN"/>
    <property type="match status" value="1"/>
</dbReference>
<evidence type="ECO:0000259" key="9">
    <source>
        <dbReference type="SMART" id="SM00409"/>
    </source>
</evidence>
<gene>
    <name evidence="11" type="primary">LOC111116098</name>
</gene>
<evidence type="ECO:0000313" key="10">
    <source>
        <dbReference type="Proteomes" id="UP000694844"/>
    </source>
</evidence>
<dbReference type="SMART" id="SM00409">
    <property type="entry name" value="IG"/>
    <property type="match status" value="3"/>
</dbReference>
<dbReference type="Gene3D" id="2.60.40.10">
    <property type="entry name" value="Immunoglobulins"/>
    <property type="match status" value="1"/>
</dbReference>
<dbReference type="InterPro" id="IPR003599">
    <property type="entry name" value="Ig_sub"/>
</dbReference>
<dbReference type="RefSeq" id="XP_022310803.1">
    <property type="nucleotide sequence ID" value="XM_022455095.1"/>
</dbReference>
<dbReference type="PANTHER" id="PTHR11640:SF164">
    <property type="entry name" value="MAM DOMAIN-CONTAINING GLYCOSYLPHOSPHATIDYLINOSITOL ANCHOR PROTEIN 1"/>
    <property type="match status" value="1"/>
</dbReference>
<evidence type="ECO:0000313" key="11">
    <source>
        <dbReference type="RefSeq" id="XP_022310803.1"/>
    </source>
</evidence>
<proteinExistence type="predicted"/>
<evidence type="ECO:0000256" key="8">
    <source>
        <dbReference type="SAM" id="SignalP"/>
    </source>
</evidence>
<evidence type="ECO:0000256" key="1">
    <source>
        <dbReference type="ARBA" id="ARBA00004479"/>
    </source>
</evidence>
<accession>A0A8B8C524</accession>
<dbReference type="GeneID" id="111116098"/>
<sequence>MRSAPCQLLVICVIVCAALDNDGTFPIKKKFMFGDVLFTWNGNRNEGFNVSITKDNAWIYWKHVNNSQNIEKNAWSFKTVEINVHRLNGEQVGKTTYTVQKTFSQAGQSVTFSWSTAFFPSAGVYTIYHTNKDNKSIIEVTSDGVTKMQTEKYEYHSYPYNSTHISFEIKNVSLEDAGYYAGGVTSEAAWLEGGIILIVNDGPDTLRINPSVNEDSELSIKEGEALGPYDCYADCTPPCDVTWQYTDSYGNVHQVIFSKKTAKLNIIVNRTIILLSCVGTYKTSMTLEQNISLNVQYLDETQAIANGRHDPGQIVLEENKTLHLSCYGNGNPNPTIRLSKHNAVIKTLETIDDNWLNHTIERLQCFDSDTYKCTSTTTGFQNKEKRITVSVQCTIRLDTSFPVKTQYSSVVGEDVVIPVDVPVIANPAPLKSKVTWYGPTESNKVTSKIIRRDADYKYNIRGSISIENEQRIGNYTMLYDGKEIITIIIHAIKGLPQKSSGQNTVVVLGSAVGVTLGVLILTVLAAVFFLKRKKVEIIRKSILIENAIALEGIEHSSDEYAVVNKTSIDFQKFENDATIEGMEKDTDHMEMYANTAKEIPKGGKTNNKIMKKKKLKSSRPSTEIIPEDSASPEENPDGLLYIDVDFTIEQEHPDTDEKPKIHGDEDRTDYSFVDFSKKLPAEKENPEN</sequence>
<dbReference type="InterPro" id="IPR013783">
    <property type="entry name" value="Ig-like_fold"/>
</dbReference>
<feature type="transmembrane region" description="Helical" evidence="7">
    <location>
        <begin position="505"/>
        <end position="530"/>
    </location>
</feature>
<dbReference type="SUPFAM" id="SSF48726">
    <property type="entry name" value="Immunoglobulin"/>
    <property type="match status" value="1"/>
</dbReference>